<evidence type="ECO:0000313" key="1">
    <source>
        <dbReference type="EMBL" id="QIR13070.1"/>
    </source>
</evidence>
<proteinExistence type="predicted"/>
<protein>
    <submittedName>
        <fullName evidence="1">Uncharacterized protein</fullName>
    </submittedName>
</protein>
<keyword evidence="2" id="KW-1185">Reference proteome</keyword>
<sequence>MALTQKEFKIGLKGVLKILGKWGCNENQISVLLCFKNKDDLSTANQNDLTQDQVKRINLLPIFS</sequence>
<dbReference type="AlphaFoldDB" id="A0A6G9QEX4"/>
<dbReference type="RefSeq" id="WP_167674520.1">
    <property type="nucleotide sequence ID" value="NZ_CP050313.1"/>
</dbReference>
<accession>A0A6G9QEX4</accession>
<dbReference type="EMBL" id="CP050313">
    <property type="protein sequence ID" value="QIR13070.1"/>
    <property type="molecule type" value="Genomic_DNA"/>
</dbReference>
<organism evidence="1 2">
    <name type="scientific">Shewanella aestuarii</name>
    <dbReference type="NCBI Taxonomy" id="1028752"/>
    <lineage>
        <taxon>Bacteria</taxon>
        <taxon>Pseudomonadati</taxon>
        <taxon>Pseudomonadota</taxon>
        <taxon>Gammaproteobacteria</taxon>
        <taxon>Alteromonadales</taxon>
        <taxon>Shewanellaceae</taxon>
        <taxon>Shewanella</taxon>
    </lineage>
</organism>
<evidence type="ECO:0000313" key="2">
    <source>
        <dbReference type="Proteomes" id="UP000502608"/>
    </source>
</evidence>
<name>A0A6G9QEX4_9GAMM</name>
<dbReference type="KEGG" id="saes:HBH39_11795"/>
<reference evidence="1 2" key="1">
    <citation type="submission" date="2020-03" db="EMBL/GenBank/DDBJ databases">
        <title>Complete genome sequence of Shewanella sp.</title>
        <authorList>
            <person name="Kim Y.-S."/>
            <person name="Kim S.-J."/>
            <person name="Jung H.-K."/>
            <person name="Kim K.-H."/>
        </authorList>
    </citation>
    <scope>NUCLEOTIDE SEQUENCE [LARGE SCALE GENOMIC DNA]</scope>
    <source>
        <strain evidence="1 2">PN3F2</strain>
    </source>
</reference>
<dbReference type="Proteomes" id="UP000502608">
    <property type="component" value="Chromosome"/>
</dbReference>
<gene>
    <name evidence="1" type="ORF">HBH39_11795</name>
</gene>